<sequence length="297" mass="34207">MMNTKLWNKDEERTFFRKTLEIATPEQLFYLTDDGRYLAYWPKNYKGKKTTLQSRNAFIGSYTEKWVKDLLTPLAKEFKAYAVHNVVCEEIGLGERSPADVAIVKILQQKQKSENILLVIEVKMSIVWNWEYHPESGELDCIGDFTTHQGNPGLLRSDTMLKAIGKSINIRVSGFQSSKIPIIIIGNTPITRTYYKKVDFLKKAGIIQGFYSVNPNPLDKVNENNIKSTPYGGFLRVDRIEELYNSIKILISEEKEFFSSMISKLELGKLIEIANEEPTYEKKAEKFLKLLRGIENE</sequence>
<reference evidence="1" key="1">
    <citation type="submission" date="2022-11" db="EMBL/GenBank/DDBJ databases">
        <title>Candidatus Alkanophaga archaea from heated hydrothermal vent sediment oxidize petroleum alkanes.</title>
        <authorList>
            <person name="Zehnle H."/>
            <person name="Laso-Perez R."/>
            <person name="Lipp J."/>
            <person name="Teske A."/>
            <person name="Wegener G."/>
        </authorList>
    </citation>
    <scope>NUCLEOTIDE SEQUENCE</scope>
    <source>
        <strain evidence="1">MCA70</strain>
    </source>
</reference>
<accession>A0AAE3TFK5</accession>
<proteinExistence type="predicted"/>
<name>A0AAE3TFK5_9BACT</name>
<gene>
    <name evidence="1" type="ORF">OD816_000299</name>
</gene>
<protein>
    <submittedName>
        <fullName evidence="1">Uncharacterized protein</fullName>
    </submittedName>
</protein>
<evidence type="ECO:0000313" key="2">
    <source>
        <dbReference type="Proteomes" id="UP001144110"/>
    </source>
</evidence>
<dbReference type="Proteomes" id="UP001144110">
    <property type="component" value="Unassembled WGS sequence"/>
</dbReference>
<dbReference type="EMBL" id="JAPHEG010000001">
    <property type="protein sequence ID" value="MDF2953054.1"/>
    <property type="molecule type" value="Genomic_DNA"/>
</dbReference>
<evidence type="ECO:0000313" key="1">
    <source>
        <dbReference type="EMBL" id="MDF2953054.1"/>
    </source>
</evidence>
<comment type="caution">
    <text evidence="1">The sequence shown here is derived from an EMBL/GenBank/DDBJ whole genome shotgun (WGS) entry which is preliminary data.</text>
</comment>
<dbReference type="AlphaFoldDB" id="A0AAE3TFK5"/>
<organism evidence="1 2">
    <name type="scientific">Candidatus Thermodesulfobacterium syntrophicum</name>
    <dbReference type="NCBI Taxonomy" id="3060442"/>
    <lineage>
        <taxon>Bacteria</taxon>
        <taxon>Pseudomonadati</taxon>
        <taxon>Thermodesulfobacteriota</taxon>
        <taxon>Thermodesulfobacteria</taxon>
        <taxon>Thermodesulfobacteriales</taxon>
        <taxon>Thermodesulfobacteriaceae</taxon>
        <taxon>Thermodesulfobacterium</taxon>
    </lineage>
</organism>